<evidence type="ECO:0000313" key="5">
    <source>
        <dbReference type="Proteomes" id="UP000641646"/>
    </source>
</evidence>
<name>A0A926ZL35_9CYAN</name>
<dbReference type="PROSITE" id="PS51450">
    <property type="entry name" value="LRR"/>
    <property type="match status" value="7"/>
</dbReference>
<dbReference type="InterPro" id="IPR050836">
    <property type="entry name" value="SDS22/Internalin_LRR"/>
</dbReference>
<dbReference type="PANTHER" id="PTHR46652">
    <property type="entry name" value="LEUCINE-RICH REPEAT AND IQ DOMAIN-CONTAINING PROTEIN 1-RELATED"/>
    <property type="match status" value="1"/>
</dbReference>
<comment type="caution">
    <text evidence="4">The sequence shown here is derived from an EMBL/GenBank/DDBJ whole genome shotgun (WGS) entry which is preliminary data.</text>
</comment>
<keyword evidence="2" id="KW-0677">Repeat</keyword>
<dbReference type="PANTHER" id="PTHR46652:SF3">
    <property type="entry name" value="LEUCINE-RICH REPEAT-CONTAINING PROTEIN 9"/>
    <property type="match status" value="1"/>
</dbReference>
<evidence type="ECO:0000256" key="1">
    <source>
        <dbReference type="ARBA" id="ARBA00022614"/>
    </source>
</evidence>
<accession>A0A926ZL35</accession>
<keyword evidence="5" id="KW-1185">Reference proteome</keyword>
<dbReference type="SMART" id="SM00365">
    <property type="entry name" value="LRR_SD22"/>
    <property type="match status" value="8"/>
</dbReference>
<gene>
    <name evidence="4" type="ORF">H6G03_26980</name>
</gene>
<reference evidence="4" key="2">
    <citation type="submission" date="2020-08" db="EMBL/GenBank/DDBJ databases">
        <authorList>
            <person name="Chen M."/>
            <person name="Teng W."/>
            <person name="Zhao L."/>
            <person name="Hu C."/>
            <person name="Zhou Y."/>
            <person name="Han B."/>
            <person name="Song L."/>
            <person name="Shu W."/>
        </authorList>
    </citation>
    <scope>NUCLEOTIDE SEQUENCE</scope>
    <source>
        <strain evidence="4">FACHB-1375</strain>
    </source>
</reference>
<reference evidence="4" key="1">
    <citation type="journal article" date="2015" name="ISME J.">
        <title>Draft Genome Sequence of Streptomyces incarnatus NRRL8089, which Produces the Nucleoside Antibiotic Sinefungin.</title>
        <authorList>
            <person name="Oshima K."/>
            <person name="Hattori M."/>
            <person name="Shimizu H."/>
            <person name="Fukuda K."/>
            <person name="Nemoto M."/>
            <person name="Inagaki K."/>
            <person name="Tamura T."/>
        </authorList>
    </citation>
    <scope>NUCLEOTIDE SEQUENCE</scope>
    <source>
        <strain evidence="4">FACHB-1375</strain>
    </source>
</reference>
<dbReference type="InterPro" id="IPR001611">
    <property type="entry name" value="Leu-rich_rpt"/>
</dbReference>
<dbReference type="Pfam" id="PF12799">
    <property type="entry name" value="LRR_4"/>
    <property type="match status" value="4"/>
</dbReference>
<sequence length="543" mass="62017">MSAQNENNTSNFHTFADWCLHFNDLSKESKHTVEVLLAKAGTSDGNKAEEILSNCTELDLDGNQIIDISPLSCFTNLTVLNLHYNQISDITPLSSLTNLKELYIGDNQISDISPLLSLTNLNLLNLRNNQISDVSLLSCFSNITKLYLDNNRISDINFISSLTNLIELTLANNQIGDIRPLSSLTNLTDLDFYSNQISDISPLKFLTNLQYLEMGNNLIAENNVLLSLRERWRNLYLKPIDKQKATAAVKSVYAVFGLGEPNLIFCQSPYQAVVLLIERYLREKDLILREQLSEAIALPISRKLKIFLELQSVFLPGENIKREITQNLPYELVDKCDYITPEDLVELIGFTEYCISALNLVLEQKSQKVLQCVKDIFEHCGWIFPLEKVCIVCDRPIQFSLDAEDRLHAEGSPAIAFADGFRLYSYHGVTLPEKYGQLHPHQWQAKWLLSEKNAEIRRVLIQGIGYARICQELQLEELDFYREYTLLKIDNDVDIEPIFLLKMTCPSTGFIHALRVPPEMRSAREAIRWVNWGIDPEQFSVET</sequence>
<dbReference type="SUPFAM" id="SSF52058">
    <property type="entry name" value="L domain-like"/>
    <property type="match status" value="1"/>
</dbReference>
<dbReference type="RefSeq" id="WP_190471524.1">
    <property type="nucleotide sequence ID" value="NZ_JACJPW010000091.1"/>
</dbReference>
<evidence type="ECO:0000256" key="2">
    <source>
        <dbReference type="ARBA" id="ARBA00022737"/>
    </source>
</evidence>
<keyword evidence="1" id="KW-0433">Leucine-rich repeat</keyword>
<dbReference type="InterPro" id="IPR003591">
    <property type="entry name" value="Leu-rich_rpt_typical-subtyp"/>
</dbReference>
<dbReference type="InterPro" id="IPR032675">
    <property type="entry name" value="LRR_dom_sf"/>
</dbReference>
<dbReference type="Proteomes" id="UP000641646">
    <property type="component" value="Unassembled WGS sequence"/>
</dbReference>
<dbReference type="Gene3D" id="3.80.10.10">
    <property type="entry name" value="Ribonuclease Inhibitor"/>
    <property type="match status" value="1"/>
</dbReference>
<feature type="domain" description="DUF6745" evidence="3">
    <location>
        <begin position="362"/>
        <end position="540"/>
    </location>
</feature>
<dbReference type="EMBL" id="JACJPW010000091">
    <property type="protein sequence ID" value="MBD2184671.1"/>
    <property type="molecule type" value="Genomic_DNA"/>
</dbReference>
<dbReference type="InterPro" id="IPR046633">
    <property type="entry name" value="DUF6745"/>
</dbReference>
<dbReference type="InterPro" id="IPR025875">
    <property type="entry name" value="Leu-rich_rpt_4"/>
</dbReference>
<proteinExistence type="predicted"/>
<dbReference type="Pfam" id="PF20530">
    <property type="entry name" value="DUF6745"/>
    <property type="match status" value="1"/>
</dbReference>
<dbReference type="SMART" id="SM00369">
    <property type="entry name" value="LRR_TYP"/>
    <property type="match status" value="5"/>
</dbReference>
<protein>
    <submittedName>
        <fullName evidence="4">Leucine-rich repeat domain-containing protein</fullName>
    </submittedName>
</protein>
<evidence type="ECO:0000259" key="3">
    <source>
        <dbReference type="Pfam" id="PF20530"/>
    </source>
</evidence>
<organism evidence="4 5">
    <name type="scientific">Aerosakkonema funiforme FACHB-1375</name>
    <dbReference type="NCBI Taxonomy" id="2949571"/>
    <lineage>
        <taxon>Bacteria</taxon>
        <taxon>Bacillati</taxon>
        <taxon>Cyanobacteriota</taxon>
        <taxon>Cyanophyceae</taxon>
        <taxon>Oscillatoriophycideae</taxon>
        <taxon>Aerosakkonematales</taxon>
        <taxon>Aerosakkonemataceae</taxon>
        <taxon>Aerosakkonema</taxon>
    </lineage>
</organism>
<dbReference type="AlphaFoldDB" id="A0A926ZL35"/>
<evidence type="ECO:0000313" key="4">
    <source>
        <dbReference type="EMBL" id="MBD2184671.1"/>
    </source>
</evidence>